<comment type="caution">
    <text evidence="3">The sequence shown here is derived from an EMBL/GenBank/DDBJ whole genome shotgun (WGS) entry which is preliminary data.</text>
</comment>
<dbReference type="Proteomes" id="UP000670152">
    <property type="component" value="Unassembled WGS sequence"/>
</dbReference>
<dbReference type="InterPro" id="IPR036623">
    <property type="entry name" value="Hemimethylated_DNA-bd_sf"/>
</dbReference>
<dbReference type="GO" id="GO:0003677">
    <property type="term" value="F:DNA binding"/>
    <property type="evidence" value="ECO:0007669"/>
    <property type="project" value="InterPro"/>
</dbReference>
<feature type="non-terminal residue" evidence="3">
    <location>
        <position position="626"/>
    </location>
</feature>
<feature type="domain" description="Hemimethylated DNA-binding" evidence="1">
    <location>
        <begin position="507"/>
        <end position="602"/>
    </location>
</feature>
<dbReference type="SUPFAM" id="SSF81383">
    <property type="entry name" value="F-box domain"/>
    <property type="match status" value="1"/>
</dbReference>
<evidence type="ECO:0000259" key="2">
    <source>
        <dbReference type="Pfam" id="PF13369"/>
    </source>
</evidence>
<name>A0A836FYV9_9HYME</name>
<dbReference type="AlphaFoldDB" id="A0A836FYV9"/>
<gene>
    <name evidence="3" type="primary">Fbxo21</name>
    <name evidence="3" type="ORF">G6Z77_0001825</name>
</gene>
<protein>
    <submittedName>
        <fullName evidence="3">FBX21 protein</fullName>
    </submittedName>
</protein>
<dbReference type="OrthoDB" id="7544578at2759"/>
<evidence type="ECO:0000259" key="1">
    <source>
        <dbReference type="Pfam" id="PF08755"/>
    </source>
</evidence>
<dbReference type="Pfam" id="PF13369">
    <property type="entry name" value="Transglut_core2"/>
    <property type="match status" value="1"/>
</dbReference>
<dbReference type="PANTHER" id="PTHR31350:SF21">
    <property type="entry name" value="F-BOX ONLY PROTEIN 21"/>
    <property type="match status" value="1"/>
</dbReference>
<feature type="non-terminal residue" evidence="3">
    <location>
        <position position="1"/>
    </location>
</feature>
<evidence type="ECO:0000313" key="4">
    <source>
        <dbReference type="Proteomes" id="UP000670152"/>
    </source>
</evidence>
<dbReference type="InterPro" id="IPR032698">
    <property type="entry name" value="SirB1_N"/>
</dbReference>
<reference evidence="3 4" key="1">
    <citation type="submission" date="2020-02" db="EMBL/GenBank/DDBJ databases">
        <title>Relaxed selection underlies rapid genomic changes in the transitions from sociality to social parasitism in ants.</title>
        <authorList>
            <person name="Bi X."/>
        </authorList>
    </citation>
    <scope>NUCLEOTIDE SEQUENCE [LARGE SCALE GENOMIC DNA]</scope>
    <source>
        <strain evidence="3">BGI-DK2014b</strain>
        <tissue evidence="3">Whole body</tissue>
    </source>
</reference>
<proteinExistence type="predicted"/>
<organism evidence="3 4">
    <name type="scientific">Acromyrmex heyeri</name>
    <dbReference type="NCBI Taxonomy" id="230685"/>
    <lineage>
        <taxon>Eukaryota</taxon>
        <taxon>Metazoa</taxon>
        <taxon>Ecdysozoa</taxon>
        <taxon>Arthropoda</taxon>
        <taxon>Hexapoda</taxon>
        <taxon>Insecta</taxon>
        <taxon>Pterygota</taxon>
        <taxon>Neoptera</taxon>
        <taxon>Endopterygota</taxon>
        <taxon>Hymenoptera</taxon>
        <taxon>Apocrita</taxon>
        <taxon>Aculeata</taxon>
        <taxon>Formicoidea</taxon>
        <taxon>Formicidae</taxon>
        <taxon>Myrmicinae</taxon>
        <taxon>Acromyrmex</taxon>
    </lineage>
</organism>
<feature type="domain" description="Protein SirB1 N-terminal" evidence="2">
    <location>
        <begin position="247"/>
        <end position="391"/>
    </location>
</feature>
<dbReference type="Pfam" id="PF08755">
    <property type="entry name" value="YccV-like"/>
    <property type="match status" value="1"/>
</dbReference>
<dbReference type="EMBL" id="JAANIB010003820">
    <property type="protein sequence ID" value="KAG5335832.1"/>
    <property type="molecule type" value="Genomic_DNA"/>
</dbReference>
<evidence type="ECO:0000313" key="3">
    <source>
        <dbReference type="EMBL" id="KAG5335832.1"/>
    </source>
</evidence>
<sequence length="626" mass="74505">MATIKNLSNEVIYIILQQEDISFKDVLNFGLTCRQFFNVIHDNTLWQIKLYKRWPNMKRIYDKLKIQKECINFKDDVKASITCRNKLRSQLSLMSERFFQKDNFSESDLEYFDALFCPNMGAHIMNYYFLKDEMMHLITMSPLLPDCNLTHKYYSKILLQYLQQRHTKDVWQEFISYPKEQQLLEKAATIVAQWYQPQKHIFYFDIEASLDNIAQLVLKRLKKVHCDHPIFSTSAKQFSFWKNNNINDNQWSKEEEKQIINMLQTVLFDELGFSGALASDLLYKLEDILIDCVLENKVGDAVSLAIIFQSIARRLGVRCDLVAFPTHFFLSWKPKSITEKSEDEEYFYIDILHGGAIVGRNDCPKTRGRRCPIKNFNKHNEISPTEVVLRMIYHLQMVNPNYQHYQDRTLQKRSLMEFRYMINPYDIDEIRALGHFYMQNKMNLSGLLISLQKILESNRTSLEVIQAKRLLIKFKRYMRKKFNIVRDLQFQPLKNRLQVDLKTEHNIKYAVGMIVTSNISITYALPGVIIGWFEIVETTFRVPMYIQDLIEGLHLNPSQTFYLILCERGSIIYYPEEFLETCPPRLIEHNEIGRYFCRFTESHYVPNEMLKRQYMYNGSIYVYNQY</sequence>
<dbReference type="PANTHER" id="PTHR31350">
    <property type="entry name" value="SI:DKEY-261L7.2"/>
    <property type="match status" value="1"/>
</dbReference>
<dbReference type="Gene3D" id="2.30.30.390">
    <property type="entry name" value="Hemimethylated DNA-binding domain"/>
    <property type="match status" value="1"/>
</dbReference>
<keyword evidence="4" id="KW-1185">Reference proteome</keyword>
<dbReference type="InterPro" id="IPR011722">
    <property type="entry name" value="Hemimethylated_DNA-bd_dom"/>
</dbReference>
<accession>A0A836FYV9</accession>
<dbReference type="InterPro" id="IPR036047">
    <property type="entry name" value="F-box-like_dom_sf"/>
</dbReference>